<evidence type="ECO:0000256" key="1">
    <source>
        <dbReference type="ARBA" id="ARBA00022737"/>
    </source>
</evidence>
<dbReference type="GO" id="GO:0099402">
    <property type="term" value="P:plant organ development"/>
    <property type="evidence" value="ECO:0007669"/>
    <property type="project" value="UniProtKB-ARBA"/>
</dbReference>
<feature type="repeat" description="PPR" evidence="2">
    <location>
        <begin position="301"/>
        <end position="335"/>
    </location>
</feature>
<dbReference type="EMBL" id="MH004864">
    <property type="protein sequence ID" value="AYM00864.1"/>
    <property type="molecule type" value="mRNA"/>
</dbReference>
<dbReference type="NCBIfam" id="TIGR00756">
    <property type="entry name" value="PPR"/>
    <property type="match status" value="6"/>
</dbReference>
<feature type="repeat" description="PPR" evidence="2">
    <location>
        <begin position="167"/>
        <end position="201"/>
    </location>
</feature>
<accession>A0A678WF74</accession>
<dbReference type="AlphaFoldDB" id="A0A678WF74"/>
<protein>
    <submittedName>
        <fullName evidence="3">Pentatricopeptide repeat protein</fullName>
    </submittedName>
</protein>
<reference evidence="3" key="1">
    <citation type="journal article" date="2018" name="Molecules">
        <title>The Pentatricopeptide Repeat Gene Family in Salvia miltiorrhiza: Genome-Wide Characterization and Expression Analysis.</title>
        <authorList>
            <person name="Li H."/>
            <person name="Li C."/>
            <person name="Deng Y."/>
            <person name="Jiang X."/>
            <person name="Lu S."/>
        </authorList>
    </citation>
    <scope>NUCLEOTIDE SEQUENCE</scope>
</reference>
<dbReference type="InterPro" id="IPR011990">
    <property type="entry name" value="TPR-like_helical_dom_sf"/>
</dbReference>
<dbReference type="PANTHER" id="PTHR47926:SF347">
    <property type="entry name" value="PENTATRICOPEPTIDE REPEAT-CONTAINING PROTEIN"/>
    <property type="match status" value="1"/>
</dbReference>
<dbReference type="InterPro" id="IPR046848">
    <property type="entry name" value="E_motif"/>
</dbReference>
<dbReference type="PROSITE" id="PS51375">
    <property type="entry name" value="PPR"/>
    <property type="match status" value="5"/>
</dbReference>
<evidence type="ECO:0000313" key="3">
    <source>
        <dbReference type="EMBL" id="AYM00864.1"/>
    </source>
</evidence>
<feature type="repeat" description="PPR" evidence="2">
    <location>
        <begin position="364"/>
        <end position="398"/>
    </location>
</feature>
<feature type="repeat" description="PPR" evidence="2">
    <location>
        <begin position="500"/>
        <end position="530"/>
    </location>
</feature>
<organism evidence="3">
    <name type="scientific">Salvia miltiorrhiza</name>
    <name type="common">Chinese sage</name>
    <dbReference type="NCBI Taxonomy" id="226208"/>
    <lineage>
        <taxon>Eukaryota</taxon>
        <taxon>Viridiplantae</taxon>
        <taxon>Streptophyta</taxon>
        <taxon>Embryophyta</taxon>
        <taxon>Tracheophyta</taxon>
        <taxon>Spermatophyta</taxon>
        <taxon>Magnoliopsida</taxon>
        <taxon>eudicotyledons</taxon>
        <taxon>Gunneridae</taxon>
        <taxon>Pentapetalae</taxon>
        <taxon>asterids</taxon>
        <taxon>lamiids</taxon>
        <taxon>Lamiales</taxon>
        <taxon>Lamiaceae</taxon>
        <taxon>Nepetoideae</taxon>
        <taxon>Mentheae</taxon>
        <taxon>Salviinae</taxon>
        <taxon>Salvia</taxon>
        <taxon>Salvia incertae sedis</taxon>
    </lineage>
</organism>
<dbReference type="Pfam" id="PF01535">
    <property type="entry name" value="PPR"/>
    <property type="match status" value="8"/>
</dbReference>
<feature type="repeat" description="PPR" evidence="2">
    <location>
        <begin position="465"/>
        <end position="499"/>
    </location>
</feature>
<dbReference type="GO" id="GO:0003723">
    <property type="term" value="F:RNA binding"/>
    <property type="evidence" value="ECO:0007669"/>
    <property type="project" value="InterPro"/>
</dbReference>
<dbReference type="PANTHER" id="PTHR47926">
    <property type="entry name" value="PENTATRICOPEPTIDE REPEAT-CONTAINING PROTEIN"/>
    <property type="match status" value="1"/>
</dbReference>
<keyword evidence="1" id="KW-0677">Repeat</keyword>
<dbReference type="Gene3D" id="1.25.40.10">
    <property type="entry name" value="Tetratricopeptide repeat domain"/>
    <property type="match status" value="5"/>
</dbReference>
<dbReference type="Pfam" id="PF20431">
    <property type="entry name" value="E_motif"/>
    <property type="match status" value="1"/>
</dbReference>
<dbReference type="InterPro" id="IPR002885">
    <property type="entry name" value="PPR_rpt"/>
</dbReference>
<dbReference type="FunFam" id="1.25.40.10:FF:000158">
    <property type="entry name" value="pentatricopeptide repeat-containing protein At2g33680"/>
    <property type="match status" value="1"/>
</dbReference>
<dbReference type="InterPro" id="IPR046960">
    <property type="entry name" value="PPR_At4g14850-like_plant"/>
</dbReference>
<dbReference type="Pfam" id="PF13041">
    <property type="entry name" value="PPR_2"/>
    <property type="match status" value="2"/>
</dbReference>
<evidence type="ECO:0000256" key="2">
    <source>
        <dbReference type="PROSITE-ProRule" id="PRU00708"/>
    </source>
</evidence>
<name>A0A678WF74_SALMI</name>
<proteinExistence type="evidence at transcript level"/>
<reference evidence="3" key="2">
    <citation type="submission" date="2018-02" db="EMBL/GenBank/DDBJ databases">
        <authorList>
            <person name="Li H.Q."/>
            <person name="Lu S.F."/>
        </authorList>
    </citation>
    <scope>NUCLEOTIDE SEQUENCE</scope>
</reference>
<dbReference type="GO" id="GO:0009451">
    <property type="term" value="P:RNA modification"/>
    <property type="evidence" value="ECO:0007669"/>
    <property type="project" value="InterPro"/>
</dbReference>
<sequence length="678" mass="75429">MLNRNENKLRHLFKLNATSKHLRWKQTPITPTESGGVPTNKALTFSWRNGDLDHARQMFDKMPQRTVVSWNTMITGYYKWNFTTSALGLISLMHHSNVKFNDTTFSTSLSVCGRAMSLINGKQVQGLLMKSGYQRFKLVGSGLLYLYANSCHIGDGRKLFDELHQENELLWSLMLVGYVECNSMAEAQSIFHQMPRRGVVEWTTLISGYVKSEAGCSKALEVFKMMRENGEATPNEFTLDCVVRGCGRMWDLMSGRLIHGLVIKLGFEDECSIGSALVFLYCSCESMEEAELIFSSMRNKDSVSYNLMIKAYARCGRVEESKRLFMQMPLKVLSSLNTMISVYARNGEVDKALDLFDKAKLEGSPISWNSMISGYIHNDQHENALDLYLTMCRSSMSPNASTFAVLLYACACLGSLQQGQVVHGHLAKTPFSSNICAGTALIDMYSKCGSIADARGAFSCVSSPNVAAWSALINGHAQHSLGFDAVSLFSLMLERGVTPNAATFVAVLSACARAGIVDKGVAIFRSMKEQYGISPTREHLTCVVELLGRSGLVHEAEEVVESMPVAADKIVLMILLHASWSWIEMEVAERVARRLQALDPNSESACIIMSNMYSGMGKWGKKLKLREALKQQGFKKDPGCSWIDINSRSHVFLVSCRNHPNSDMIYATLESLRLNARD</sequence>